<sequence>MGHLTSDEFFVKLAELFESRKGQDHGAVYLTQKRLTYGQQQERTTTDGATPAQPLADLSPAKPLPVLIRATDGKTGDKGSKRAQRVKLSTVVDPDGLDAFYARYAEVCKAGMVALKPRDKSKKKAKAKKRKGAAATGKA</sequence>
<dbReference type="EMBL" id="GL876968">
    <property type="protein sequence ID" value="KLU84566.1"/>
    <property type="molecule type" value="Genomic_DNA"/>
</dbReference>
<name>A0A0C4DUG7_MAGP6</name>
<dbReference type="OMA" id="NAPNPKT"/>
<evidence type="ECO:0000313" key="10">
    <source>
        <dbReference type="EnsemblFungi" id="MAPG_03607T0"/>
    </source>
</evidence>
<comment type="similarity">
    <text evidence="2 7">Belongs to the SRP14 family.</text>
</comment>
<proteinExistence type="inferred from homology"/>
<keyword evidence="4 7" id="KW-0694">RNA-binding</keyword>
<dbReference type="Proteomes" id="UP000011715">
    <property type="component" value="Unassembled WGS sequence"/>
</dbReference>
<feature type="compositionally biased region" description="Polar residues" evidence="8">
    <location>
        <begin position="38"/>
        <end position="48"/>
    </location>
</feature>
<dbReference type="Gene3D" id="3.30.720.10">
    <property type="entry name" value="Signal recognition particle alu RNA binding heterodimer, srp9/1"/>
    <property type="match status" value="1"/>
</dbReference>
<dbReference type="Pfam" id="PF02290">
    <property type="entry name" value="SRP14"/>
    <property type="match status" value="1"/>
</dbReference>
<dbReference type="VEuPathDB" id="FungiDB:MAPG_03607"/>
<feature type="compositionally biased region" description="Basic residues" evidence="8">
    <location>
        <begin position="119"/>
        <end position="132"/>
    </location>
</feature>
<reference evidence="10" key="5">
    <citation type="submission" date="2015-06" db="UniProtKB">
        <authorList>
            <consortium name="EnsemblFungi"/>
        </authorList>
    </citation>
    <scope>IDENTIFICATION</scope>
    <source>
        <strain evidence="10">ATCC 64411</strain>
    </source>
</reference>
<evidence type="ECO:0000256" key="1">
    <source>
        <dbReference type="ARBA" id="ARBA00004496"/>
    </source>
</evidence>
<evidence type="ECO:0000256" key="2">
    <source>
        <dbReference type="ARBA" id="ARBA00010349"/>
    </source>
</evidence>
<dbReference type="SUPFAM" id="SSF54762">
    <property type="entry name" value="Signal recognition particle alu RNA binding heterodimer, SRP9/14"/>
    <property type="match status" value="1"/>
</dbReference>
<dbReference type="OrthoDB" id="19209at2759"/>
<reference evidence="10" key="4">
    <citation type="journal article" date="2015" name="G3 (Bethesda)">
        <title>Genome sequences of three phytopathogenic species of the Magnaporthaceae family of fungi.</title>
        <authorList>
            <person name="Okagaki L.H."/>
            <person name="Nunes C.C."/>
            <person name="Sailsbery J."/>
            <person name="Clay B."/>
            <person name="Brown D."/>
            <person name="John T."/>
            <person name="Oh Y."/>
            <person name="Young N."/>
            <person name="Fitzgerald M."/>
            <person name="Haas B.J."/>
            <person name="Zeng Q."/>
            <person name="Young S."/>
            <person name="Adiconis X."/>
            <person name="Fan L."/>
            <person name="Levin J.Z."/>
            <person name="Mitchell T.K."/>
            <person name="Okubara P.A."/>
            <person name="Farman M.L."/>
            <person name="Kohn L.M."/>
            <person name="Birren B."/>
            <person name="Ma L.-J."/>
            <person name="Dean R.A."/>
        </authorList>
    </citation>
    <scope>NUCLEOTIDE SEQUENCE</scope>
    <source>
        <strain evidence="10">ATCC 64411 / 73-15</strain>
    </source>
</reference>
<dbReference type="eggNOG" id="ENOG502SCBK">
    <property type="taxonomic scope" value="Eukaryota"/>
</dbReference>
<keyword evidence="5 7" id="KW-0733">Signal recognition particle</keyword>
<gene>
    <name evidence="9" type="ORF">MAPG_03607</name>
</gene>
<dbReference type="EnsemblFungi" id="MAPG_03607T0">
    <property type="protein sequence ID" value="MAPG_03607T0"/>
    <property type="gene ID" value="MAPG_03607"/>
</dbReference>
<evidence type="ECO:0000256" key="5">
    <source>
        <dbReference type="ARBA" id="ARBA00023135"/>
    </source>
</evidence>
<keyword evidence="3 7" id="KW-0963">Cytoplasm</keyword>
<dbReference type="InterPro" id="IPR003210">
    <property type="entry name" value="Signal_recog_particle_SRP14"/>
</dbReference>
<dbReference type="STRING" id="644358.A0A0C4DUG7"/>
<evidence type="ECO:0000256" key="8">
    <source>
        <dbReference type="SAM" id="MobiDB-lite"/>
    </source>
</evidence>
<reference evidence="11" key="1">
    <citation type="submission" date="2010-05" db="EMBL/GenBank/DDBJ databases">
        <title>The genome sequence of Magnaporthe poae strain ATCC 64411.</title>
        <authorList>
            <person name="Ma L.-J."/>
            <person name="Dead R."/>
            <person name="Young S."/>
            <person name="Zeng Q."/>
            <person name="Koehrsen M."/>
            <person name="Alvarado L."/>
            <person name="Berlin A."/>
            <person name="Chapman S.B."/>
            <person name="Chen Z."/>
            <person name="Freedman E."/>
            <person name="Gellesch M."/>
            <person name="Goldberg J."/>
            <person name="Griggs A."/>
            <person name="Gujja S."/>
            <person name="Heilman E.R."/>
            <person name="Heiman D."/>
            <person name="Hepburn T."/>
            <person name="Howarth C."/>
            <person name="Jen D."/>
            <person name="Larson L."/>
            <person name="Mehta T."/>
            <person name="Neiman D."/>
            <person name="Pearson M."/>
            <person name="Roberts A."/>
            <person name="Saif S."/>
            <person name="Shea T."/>
            <person name="Shenoy N."/>
            <person name="Sisk P."/>
            <person name="Stolte C."/>
            <person name="Sykes S."/>
            <person name="Walk T."/>
            <person name="White J."/>
            <person name="Yandava C."/>
            <person name="Haas B."/>
            <person name="Nusbaum C."/>
            <person name="Birren B."/>
        </authorList>
    </citation>
    <scope>NUCLEOTIDE SEQUENCE [LARGE SCALE GENOMIC DNA]</scope>
    <source>
        <strain evidence="11">ATCC 64411 / 73-15</strain>
    </source>
</reference>
<evidence type="ECO:0000313" key="11">
    <source>
        <dbReference type="Proteomes" id="UP000011715"/>
    </source>
</evidence>
<reference evidence="9" key="3">
    <citation type="submission" date="2011-03" db="EMBL/GenBank/DDBJ databases">
        <title>Annotation of Magnaporthe poae ATCC 64411.</title>
        <authorList>
            <person name="Ma L.-J."/>
            <person name="Dead R."/>
            <person name="Young S.K."/>
            <person name="Zeng Q."/>
            <person name="Gargeya S."/>
            <person name="Fitzgerald M."/>
            <person name="Haas B."/>
            <person name="Abouelleil A."/>
            <person name="Alvarado L."/>
            <person name="Arachchi H.M."/>
            <person name="Berlin A."/>
            <person name="Brown A."/>
            <person name="Chapman S.B."/>
            <person name="Chen Z."/>
            <person name="Dunbar C."/>
            <person name="Freedman E."/>
            <person name="Gearin G."/>
            <person name="Gellesch M."/>
            <person name="Goldberg J."/>
            <person name="Griggs A."/>
            <person name="Gujja S."/>
            <person name="Heiman D."/>
            <person name="Howarth C."/>
            <person name="Larson L."/>
            <person name="Lui A."/>
            <person name="MacDonald P.J.P."/>
            <person name="Mehta T."/>
            <person name="Montmayeur A."/>
            <person name="Murphy C."/>
            <person name="Neiman D."/>
            <person name="Pearson M."/>
            <person name="Priest M."/>
            <person name="Roberts A."/>
            <person name="Saif S."/>
            <person name="Shea T."/>
            <person name="Shenoy N."/>
            <person name="Sisk P."/>
            <person name="Stolte C."/>
            <person name="Sykes S."/>
            <person name="Yandava C."/>
            <person name="Wortman J."/>
            <person name="Nusbaum C."/>
            <person name="Birren B."/>
        </authorList>
    </citation>
    <scope>NUCLEOTIDE SEQUENCE</scope>
    <source>
        <strain evidence="9">ATCC 64411</strain>
    </source>
</reference>
<evidence type="ECO:0000256" key="6">
    <source>
        <dbReference type="ARBA" id="ARBA00023274"/>
    </source>
</evidence>
<dbReference type="EMBL" id="ADBL01000864">
    <property type="status" value="NOT_ANNOTATED_CDS"/>
    <property type="molecule type" value="Genomic_DNA"/>
</dbReference>
<dbReference type="GO" id="GO:0005786">
    <property type="term" value="C:signal recognition particle, endoplasmic reticulum targeting"/>
    <property type="evidence" value="ECO:0007669"/>
    <property type="project" value="UniProtKB-UniRule"/>
</dbReference>
<dbReference type="GO" id="GO:0006614">
    <property type="term" value="P:SRP-dependent cotranslational protein targeting to membrane"/>
    <property type="evidence" value="ECO:0007669"/>
    <property type="project" value="UniProtKB-UniRule"/>
</dbReference>
<dbReference type="InterPro" id="IPR009018">
    <property type="entry name" value="Signal_recog_particle_SRP9/14"/>
</dbReference>
<keyword evidence="11" id="KW-1185">Reference proteome</keyword>
<accession>A0A0C4DUG7</accession>
<comment type="subcellular location">
    <subcellularLocation>
        <location evidence="1 7">Cytoplasm</location>
    </subcellularLocation>
</comment>
<comment type="subunit">
    <text evidence="7">Component of a fungal signal recognition particle (SRP) complex that consists of a 7SL RNA molecule (scR1) and at least six protein subunits: SRP72, SRP68, SRP54, SEC65, SRP21 and SRP14.</text>
</comment>
<organism evidence="10 11">
    <name type="scientific">Magnaporthiopsis poae (strain ATCC 64411 / 73-15)</name>
    <name type="common">Kentucky bluegrass fungus</name>
    <name type="synonym">Magnaporthe poae</name>
    <dbReference type="NCBI Taxonomy" id="644358"/>
    <lineage>
        <taxon>Eukaryota</taxon>
        <taxon>Fungi</taxon>
        <taxon>Dikarya</taxon>
        <taxon>Ascomycota</taxon>
        <taxon>Pezizomycotina</taxon>
        <taxon>Sordariomycetes</taxon>
        <taxon>Sordariomycetidae</taxon>
        <taxon>Magnaporthales</taxon>
        <taxon>Magnaporthaceae</taxon>
        <taxon>Magnaporthiopsis</taxon>
    </lineage>
</organism>
<reference evidence="9" key="2">
    <citation type="submission" date="2010-05" db="EMBL/GenBank/DDBJ databases">
        <title>The Genome Sequence of Magnaporthe poae strain ATCC 64411.</title>
        <authorList>
            <consortium name="The Broad Institute Genome Sequencing Platform"/>
            <consortium name="Broad Institute Genome Sequencing Center for Infectious Disease"/>
            <person name="Ma L.-J."/>
            <person name="Dead R."/>
            <person name="Young S."/>
            <person name="Zeng Q."/>
            <person name="Koehrsen M."/>
            <person name="Alvarado L."/>
            <person name="Berlin A."/>
            <person name="Chapman S.B."/>
            <person name="Chen Z."/>
            <person name="Freedman E."/>
            <person name="Gellesch M."/>
            <person name="Goldberg J."/>
            <person name="Griggs A."/>
            <person name="Gujja S."/>
            <person name="Heilman E.R."/>
            <person name="Heiman D."/>
            <person name="Hepburn T."/>
            <person name="Howarth C."/>
            <person name="Jen D."/>
            <person name="Larson L."/>
            <person name="Mehta T."/>
            <person name="Neiman D."/>
            <person name="Pearson M."/>
            <person name="Roberts A."/>
            <person name="Saif S."/>
            <person name="Shea T."/>
            <person name="Shenoy N."/>
            <person name="Sisk P."/>
            <person name="Stolte C."/>
            <person name="Sykes S."/>
            <person name="Walk T."/>
            <person name="White J."/>
            <person name="Yandava C."/>
            <person name="Haas B."/>
            <person name="Nusbaum C."/>
            <person name="Birren B."/>
        </authorList>
    </citation>
    <scope>NUCLEOTIDE SEQUENCE</scope>
    <source>
        <strain evidence="9">ATCC 64411</strain>
    </source>
</reference>
<protein>
    <recommendedName>
        <fullName evidence="7">Signal recognition particle subunit SRP14</fullName>
    </recommendedName>
    <alternativeName>
        <fullName evidence="7">Signal recognition particle 14 kDa protein</fullName>
    </alternativeName>
</protein>
<feature type="region of interest" description="Disordered" evidence="8">
    <location>
        <begin position="117"/>
        <end position="139"/>
    </location>
</feature>
<keyword evidence="6 7" id="KW-0687">Ribonucleoprotein</keyword>
<evidence type="ECO:0000256" key="3">
    <source>
        <dbReference type="ARBA" id="ARBA00022490"/>
    </source>
</evidence>
<feature type="region of interest" description="Disordered" evidence="8">
    <location>
        <begin position="38"/>
        <end position="64"/>
    </location>
</feature>
<dbReference type="PANTHER" id="PTHR12013">
    <property type="entry name" value="SIGNAL RECOGNITION PARTICLE 14 KD PROTEIN"/>
    <property type="match status" value="1"/>
</dbReference>
<dbReference type="GO" id="GO:0030942">
    <property type="term" value="F:endoplasmic reticulum signal peptide binding"/>
    <property type="evidence" value="ECO:0007669"/>
    <property type="project" value="UniProtKB-UniRule"/>
</dbReference>
<evidence type="ECO:0000256" key="4">
    <source>
        <dbReference type="ARBA" id="ARBA00022884"/>
    </source>
</evidence>
<evidence type="ECO:0000313" key="9">
    <source>
        <dbReference type="EMBL" id="KLU84566.1"/>
    </source>
</evidence>
<comment type="function">
    <text evidence="7">Component of the signal recognition particle (SRP) complex, a ribonucleoprotein complex that mediates the cotranslational targeting of secretory and membrane proteins to the endoplasmic reticulum (ER).</text>
</comment>
<evidence type="ECO:0000256" key="7">
    <source>
        <dbReference type="RuleBase" id="RU368100"/>
    </source>
</evidence>
<dbReference type="GO" id="GO:0008312">
    <property type="term" value="F:7S RNA binding"/>
    <property type="evidence" value="ECO:0007669"/>
    <property type="project" value="UniProtKB-UniRule"/>
</dbReference>
<dbReference type="AlphaFoldDB" id="A0A0C4DUG7"/>